<keyword evidence="8" id="KW-1185">Reference proteome</keyword>
<organism evidence="7 8">
    <name type="scientific">Callorhinchus milii</name>
    <name type="common">Ghost shark</name>
    <dbReference type="NCBI Taxonomy" id="7868"/>
    <lineage>
        <taxon>Eukaryota</taxon>
        <taxon>Metazoa</taxon>
        <taxon>Chordata</taxon>
        <taxon>Craniata</taxon>
        <taxon>Vertebrata</taxon>
        <taxon>Chondrichthyes</taxon>
        <taxon>Holocephali</taxon>
        <taxon>Chimaeriformes</taxon>
        <taxon>Callorhinchidae</taxon>
        <taxon>Callorhinchus</taxon>
    </lineage>
</organism>
<dbReference type="GeneTree" id="ENSGT00940000158312"/>
<dbReference type="AlphaFoldDB" id="A0A4W3HNH2"/>
<dbReference type="Ensembl" id="ENSCMIT00000017004.1">
    <property type="protein sequence ID" value="ENSCMIP00000016672.1"/>
    <property type="gene ID" value="ENSCMIG00000008014.1"/>
</dbReference>
<accession>A0A4W3HNH2</accession>
<dbReference type="InterPro" id="IPR036443">
    <property type="entry name" value="Znf_RanBP2_sf"/>
</dbReference>
<dbReference type="GO" id="GO:0008237">
    <property type="term" value="F:metallopeptidase activity"/>
    <property type="evidence" value="ECO:0007669"/>
    <property type="project" value="TreeGrafter"/>
</dbReference>
<dbReference type="PANTHER" id="PTHR46622">
    <property type="entry name" value="DNA-DEPENDENT METALLOPROTEASE WSS1"/>
    <property type="match status" value="1"/>
</dbReference>
<feature type="domain" description="RanBP2-type" evidence="6">
    <location>
        <begin position="3"/>
        <end position="32"/>
    </location>
</feature>
<reference evidence="8" key="3">
    <citation type="journal article" date="2014" name="Nature">
        <title>Elephant shark genome provides unique insights into gnathostome evolution.</title>
        <authorList>
            <consortium name="International Elephant Shark Genome Sequencing Consortium"/>
            <person name="Venkatesh B."/>
            <person name="Lee A.P."/>
            <person name="Ravi V."/>
            <person name="Maurya A.K."/>
            <person name="Lian M.M."/>
            <person name="Swann J.B."/>
            <person name="Ohta Y."/>
            <person name="Flajnik M.F."/>
            <person name="Sutoh Y."/>
            <person name="Kasahara M."/>
            <person name="Hoon S."/>
            <person name="Gangu V."/>
            <person name="Roy S.W."/>
            <person name="Irimia M."/>
            <person name="Korzh V."/>
            <person name="Kondrychyn I."/>
            <person name="Lim Z.W."/>
            <person name="Tay B.H."/>
            <person name="Tohari S."/>
            <person name="Kong K.W."/>
            <person name="Ho S."/>
            <person name="Lorente-Galdos B."/>
            <person name="Quilez J."/>
            <person name="Marques-Bonet T."/>
            <person name="Raney B.J."/>
            <person name="Ingham P.W."/>
            <person name="Tay A."/>
            <person name="Hillier L.W."/>
            <person name="Minx P."/>
            <person name="Boehm T."/>
            <person name="Wilson R.K."/>
            <person name="Brenner S."/>
            <person name="Warren W.C."/>
        </authorList>
    </citation>
    <scope>NUCLEOTIDE SEQUENCE [LARGE SCALE GENOMIC DNA]</scope>
</reference>
<evidence type="ECO:0000313" key="7">
    <source>
        <dbReference type="Ensembl" id="ENSCMIP00000016672.1"/>
    </source>
</evidence>
<reference evidence="7" key="5">
    <citation type="submission" date="2025-09" db="UniProtKB">
        <authorList>
            <consortium name="Ensembl"/>
        </authorList>
    </citation>
    <scope>IDENTIFICATION</scope>
</reference>
<protein>
    <recommendedName>
        <fullName evidence="6">RanBP2-type domain-containing protein</fullName>
    </recommendedName>
</protein>
<dbReference type="GO" id="GO:0006281">
    <property type="term" value="P:DNA repair"/>
    <property type="evidence" value="ECO:0007669"/>
    <property type="project" value="TreeGrafter"/>
</dbReference>
<proteinExistence type="predicted"/>
<dbReference type="GO" id="GO:0005634">
    <property type="term" value="C:nucleus"/>
    <property type="evidence" value="ECO:0007669"/>
    <property type="project" value="TreeGrafter"/>
</dbReference>
<feature type="region of interest" description="Disordered" evidence="5">
    <location>
        <begin position="178"/>
        <end position="281"/>
    </location>
</feature>
<dbReference type="OMA" id="NCCENGL"/>
<dbReference type="STRING" id="7868.ENSCMIP00000016672"/>
<feature type="domain" description="RanBP2-type" evidence="6">
    <location>
        <begin position="438"/>
        <end position="467"/>
    </location>
</feature>
<reference evidence="8" key="2">
    <citation type="journal article" date="2007" name="PLoS Biol.">
        <title>Survey sequencing and comparative analysis of the elephant shark (Callorhinchus milii) genome.</title>
        <authorList>
            <person name="Venkatesh B."/>
            <person name="Kirkness E.F."/>
            <person name="Loh Y.H."/>
            <person name="Halpern A.L."/>
            <person name="Lee A.P."/>
            <person name="Johnson J."/>
            <person name="Dandona N."/>
            <person name="Viswanathan L.D."/>
            <person name="Tay A."/>
            <person name="Venter J.C."/>
            <person name="Strausberg R.L."/>
            <person name="Brenner S."/>
        </authorList>
    </citation>
    <scope>NUCLEOTIDE SEQUENCE [LARGE SCALE GENOMIC DNA]</scope>
</reference>
<dbReference type="PROSITE" id="PS01358">
    <property type="entry name" value="ZF_RANBP2_1"/>
    <property type="match status" value="6"/>
</dbReference>
<keyword evidence="2 4" id="KW-0863">Zinc-finger</keyword>
<dbReference type="PANTHER" id="PTHR46622:SF1">
    <property type="entry name" value="DNA-DEPENDENT METALLOPROTEASE WSS1"/>
    <property type="match status" value="1"/>
</dbReference>
<feature type="domain" description="RanBP2-type" evidence="6">
    <location>
        <begin position="358"/>
        <end position="383"/>
    </location>
</feature>
<dbReference type="SUPFAM" id="SSF90209">
    <property type="entry name" value="Ran binding protein zinc finger-like"/>
    <property type="match status" value="5"/>
</dbReference>
<sequence>MAATSEWPCSRCTFLNPAALRQCSICEAPRERPDFNHILRLSTEEQQWGCPRCTFRNSPAKSQCDVCGFSQALTPVTPPALAAANGNAKSPGAPAEPRSTVVAQDCRRPASGDVNGNCCENGLPSTCKAWACQRCTLHNTPSANSCSACGGPRKLSLPKIPPEALVVPEVLTPAGFQLPSGPLPANPQLGNLIDLTESEPPSSQETPKEAESPKSPMVSPLSPMIQNNPVPRSRREVPPGKFQSPAPDTPAPTGGLVNTSTSPTSAPTPAPRSSPLGPAKPATKLQELFCTKRLSVLDEEMELAPSQWKCTSCLLLNSASASKCEACRTLRGSDIIDVSGETVRFTPFNPSSPDFTVWSCSKCTLKNPTSLPKCSACGCSKLHGFQEYSLTERGARCLDCNVERGPNGTTCPACGGRSSAARKAIKLFPVQPSSSQEKANEWSCPACTLLNDLKTKHCAACHTPQQYFTLRKGSKPLKRRESILVEARRKTDEGEAKELWENIVKFCQEVSPHL</sequence>
<dbReference type="SMART" id="SM00547">
    <property type="entry name" value="ZnF_RBZ"/>
    <property type="match status" value="6"/>
</dbReference>
<evidence type="ECO:0000256" key="3">
    <source>
        <dbReference type="ARBA" id="ARBA00022833"/>
    </source>
</evidence>
<feature type="domain" description="RanBP2-type" evidence="6">
    <location>
        <begin position="120"/>
        <end position="155"/>
    </location>
</feature>
<reference evidence="7" key="4">
    <citation type="submission" date="2025-08" db="UniProtKB">
        <authorList>
            <consortium name="Ensembl"/>
        </authorList>
    </citation>
    <scope>IDENTIFICATION</scope>
</reference>
<evidence type="ECO:0000256" key="4">
    <source>
        <dbReference type="PROSITE-ProRule" id="PRU00322"/>
    </source>
</evidence>
<keyword evidence="1" id="KW-0479">Metal-binding</keyword>
<dbReference type="InterPro" id="IPR001876">
    <property type="entry name" value="Znf_RanBP2"/>
</dbReference>
<dbReference type="Proteomes" id="UP000314986">
    <property type="component" value="Unassembled WGS sequence"/>
</dbReference>
<dbReference type="Gene3D" id="2.30.30.380">
    <property type="entry name" value="Zn-finger domain of Sec23/24"/>
    <property type="match status" value="2"/>
</dbReference>
<reference evidence="8" key="1">
    <citation type="journal article" date="2006" name="Science">
        <title>Ancient noncoding elements conserved in the human genome.</title>
        <authorList>
            <person name="Venkatesh B."/>
            <person name="Kirkness E.F."/>
            <person name="Loh Y.H."/>
            <person name="Halpern A.L."/>
            <person name="Lee A.P."/>
            <person name="Johnson J."/>
            <person name="Dandona N."/>
            <person name="Viswanathan L.D."/>
            <person name="Tay A."/>
            <person name="Venter J.C."/>
            <person name="Strausberg R.L."/>
            <person name="Brenner S."/>
        </authorList>
    </citation>
    <scope>NUCLEOTIDE SEQUENCE [LARGE SCALE GENOMIC DNA]</scope>
</reference>
<dbReference type="Pfam" id="PF00641">
    <property type="entry name" value="Zn_ribbon_RanBP"/>
    <property type="match status" value="6"/>
</dbReference>
<dbReference type="InterPro" id="IPR053000">
    <property type="entry name" value="WSS1-like_metalloprotease"/>
</dbReference>
<evidence type="ECO:0000256" key="5">
    <source>
        <dbReference type="SAM" id="MobiDB-lite"/>
    </source>
</evidence>
<evidence type="ECO:0000259" key="6">
    <source>
        <dbReference type="PROSITE" id="PS50199"/>
    </source>
</evidence>
<dbReference type="PROSITE" id="PS50199">
    <property type="entry name" value="ZF_RANBP2_2"/>
    <property type="match status" value="6"/>
</dbReference>
<dbReference type="InParanoid" id="A0A4W3HNH2"/>
<dbReference type="Gene3D" id="4.10.1060.10">
    <property type="entry name" value="Zinc finger, RanBP2-type"/>
    <property type="match status" value="3"/>
</dbReference>
<dbReference type="GO" id="GO:0008270">
    <property type="term" value="F:zinc ion binding"/>
    <property type="evidence" value="ECO:0007669"/>
    <property type="project" value="UniProtKB-KW"/>
</dbReference>
<feature type="domain" description="RanBP2-type" evidence="6">
    <location>
        <begin position="44"/>
        <end position="73"/>
    </location>
</feature>
<feature type="domain" description="RanBP2-type" evidence="6">
    <location>
        <begin position="304"/>
        <end position="333"/>
    </location>
</feature>
<name>A0A4W3HNH2_CALMI</name>
<keyword evidence="3" id="KW-0862">Zinc</keyword>
<evidence type="ECO:0000256" key="1">
    <source>
        <dbReference type="ARBA" id="ARBA00022723"/>
    </source>
</evidence>
<dbReference type="FunFam" id="2.30.30.380:FF:000019">
    <property type="entry name" value="Calpain 15"/>
    <property type="match status" value="1"/>
</dbReference>
<evidence type="ECO:0000313" key="8">
    <source>
        <dbReference type="Proteomes" id="UP000314986"/>
    </source>
</evidence>
<evidence type="ECO:0000256" key="2">
    <source>
        <dbReference type="ARBA" id="ARBA00022771"/>
    </source>
</evidence>